<evidence type="ECO:0000256" key="4">
    <source>
        <dbReference type="ARBA" id="ARBA00022989"/>
    </source>
</evidence>
<sequence length="242" mass="27277">MNGYTTFRDRTKFLDFESLLDFSPLTQPQKDHMAKVYSTLAYCSLVTFLSISLPGPLRQIPFFIGLIVFVGSIAYIISTPEEKASPKRIAAITLVGVGQSALIRDFVLSRFNIAPEVITTALMSSIGMFVAFTLSALSMSSRSWFFLGGILGSTMSYMFMVSLMNMFFRSYFVNNVLCLLSLLVHAGFVMYDTQLILKKFEAGGKNYMAHAILLYVDLVDLFIRVCDVLYKKEESKKEKQKK</sequence>
<feature type="transmembrane region" description="Helical" evidence="6">
    <location>
        <begin position="60"/>
        <end position="77"/>
    </location>
</feature>
<name>L1LE66_THEEQ</name>
<keyword evidence="8" id="KW-1185">Reference proteome</keyword>
<dbReference type="Pfam" id="PF01027">
    <property type="entry name" value="Bax1-I"/>
    <property type="match status" value="1"/>
</dbReference>
<accession>L1LE66</accession>
<dbReference type="OrthoDB" id="1277691at2759"/>
<evidence type="ECO:0000256" key="1">
    <source>
        <dbReference type="ARBA" id="ARBA00004141"/>
    </source>
</evidence>
<feature type="transmembrane region" description="Helical" evidence="6">
    <location>
        <begin position="144"/>
        <end position="164"/>
    </location>
</feature>
<evidence type="ECO:0000313" key="8">
    <source>
        <dbReference type="Proteomes" id="UP000031512"/>
    </source>
</evidence>
<dbReference type="GO" id="GO:0016020">
    <property type="term" value="C:membrane"/>
    <property type="evidence" value="ECO:0007669"/>
    <property type="project" value="UniProtKB-SubCell"/>
</dbReference>
<dbReference type="STRING" id="1537102.L1LE66"/>
<feature type="transmembrane region" description="Helical" evidence="6">
    <location>
        <begin position="211"/>
        <end position="230"/>
    </location>
</feature>
<keyword evidence="5 6" id="KW-0472">Membrane</keyword>
<dbReference type="KEGG" id="beq:BEWA_034890"/>
<evidence type="ECO:0000313" key="7">
    <source>
        <dbReference type="EMBL" id="EKX73453.1"/>
    </source>
</evidence>
<feature type="transmembrane region" description="Helical" evidence="6">
    <location>
        <begin position="171"/>
        <end position="191"/>
    </location>
</feature>
<dbReference type="GeneID" id="15807865"/>
<dbReference type="RefSeq" id="XP_004832905.1">
    <property type="nucleotide sequence ID" value="XM_004832848.1"/>
</dbReference>
<feature type="transmembrane region" description="Helical" evidence="6">
    <location>
        <begin position="34"/>
        <end position="53"/>
    </location>
</feature>
<protein>
    <recommendedName>
        <fullName evidence="9">Bax inhibitor 1</fullName>
    </recommendedName>
</protein>
<feature type="transmembrane region" description="Helical" evidence="6">
    <location>
        <begin position="119"/>
        <end position="138"/>
    </location>
</feature>
<evidence type="ECO:0000256" key="2">
    <source>
        <dbReference type="ARBA" id="ARBA00010350"/>
    </source>
</evidence>
<dbReference type="Proteomes" id="UP000031512">
    <property type="component" value="Unassembled WGS sequence"/>
</dbReference>
<gene>
    <name evidence="7" type="ORF">BEWA_034890</name>
</gene>
<evidence type="ECO:0008006" key="9">
    <source>
        <dbReference type="Google" id="ProtNLM"/>
    </source>
</evidence>
<keyword evidence="4 6" id="KW-1133">Transmembrane helix</keyword>
<keyword evidence="3 6" id="KW-0812">Transmembrane</keyword>
<dbReference type="PANTHER" id="PTHR23291:SF32">
    <property type="entry name" value="BAX INHIBITOR 1"/>
    <property type="match status" value="1"/>
</dbReference>
<evidence type="ECO:0000256" key="3">
    <source>
        <dbReference type="ARBA" id="ARBA00022692"/>
    </source>
</evidence>
<dbReference type="PANTHER" id="PTHR23291">
    <property type="entry name" value="BAX INHIBITOR-RELATED"/>
    <property type="match status" value="1"/>
</dbReference>
<evidence type="ECO:0000256" key="6">
    <source>
        <dbReference type="RuleBase" id="RU004379"/>
    </source>
</evidence>
<organism evidence="7 8">
    <name type="scientific">Theileria equi strain WA</name>
    <dbReference type="NCBI Taxonomy" id="1537102"/>
    <lineage>
        <taxon>Eukaryota</taxon>
        <taxon>Sar</taxon>
        <taxon>Alveolata</taxon>
        <taxon>Apicomplexa</taxon>
        <taxon>Aconoidasida</taxon>
        <taxon>Piroplasmida</taxon>
        <taxon>Theileriidae</taxon>
        <taxon>Theileria</taxon>
    </lineage>
</organism>
<proteinExistence type="inferred from homology"/>
<reference evidence="7 8" key="1">
    <citation type="journal article" date="2012" name="BMC Genomics">
        <title>Comparative genomic analysis and phylogenetic position of Theileria equi.</title>
        <authorList>
            <person name="Kappmeyer L.S."/>
            <person name="Thiagarajan M."/>
            <person name="Herndon D.R."/>
            <person name="Ramsay J.D."/>
            <person name="Caler E."/>
            <person name="Djikeng A."/>
            <person name="Gillespie J.J."/>
            <person name="Lau A.O."/>
            <person name="Roalson E.H."/>
            <person name="Silva J.C."/>
            <person name="Silva M.G."/>
            <person name="Suarez C.E."/>
            <person name="Ueti M.W."/>
            <person name="Nene V.M."/>
            <person name="Mealey R.H."/>
            <person name="Knowles D.P."/>
            <person name="Brayton K.A."/>
        </authorList>
    </citation>
    <scope>NUCLEOTIDE SEQUENCE [LARGE SCALE GENOMIC DNA]</scope>
    <source>
        <strain evidence="7 8">WA</strain>
    </source>
</reference>
<dbReference type="AlphaFoldDB" id="L1LE66"/>
<dbReference type="eggNOG" id="KOG1629">
    <property type="taxonomic scope" value="Eukaryota"/>
</dbReference>
<comment type="similarity">
    <text evidence="2 6">Belongs to the BI1 family.</text>
</comment>
<evidence type="ECO:0000256" key="5">
    <source>
        <dbReference type="ARBA" id="ARBA00023136"/>
    </source>
</evidence>
<dbReference type="EMBL" id="ACOU01000002">
    <property type="protein sequence ID" value="EKX73453.1"/>
    <property type="molecule type" value="Genomic_DNA"/>
</dbReference>
<dbReference type="VEuPathDB" id="PiroplasmaDB:BEWA_034890"/>
<comment type="caution">
    <text evidence="7">The sequence shown here is derived from an EMBL/GenBank/DDBJ whole genome shotgun (WGS) entry which is preliminary data.</text>
</comment>
<dbReference type="InterPro" id="IPR006214">
    <property type="entry name" value="Bax_inhibitor_1-related"/>
</dbReference>
<comment type="subcellular location">
    <subcellularLocation>
        <location evidence="1">Membrane</location>
        <topology evidence="1">Multi-pass membrane protein</topology>
    </subcellularLocation>
</comment>